<dbReference type="EMBL" id="JADIKJ010000006">
    <property type="protein sequence ID" value="MFK2900097.1"/>
    <property type="molecule type" value="Genomic_DNA"/>
</dbReference>
<dbReference type="RefSeq" id="WP_404546503.1">
    <property type="nucleotide sequence ID" value="NZ_JADIKJ010000006.1"/>
</dbReference>
<protein>
    <submittedName>
        <fullName evidence="1">DUF924 domain-containing protein</fullName>
    </submittedName>
</protein>
<accession>A0ABW8JJR5</accession>
<dbReference type="Proteomes" id="UP001620461">
    <property type="component" value="Unassembled WGS sequence"/>
</dbReference>
<dbReference type="InterPro" id="IPR010323">
    <property type="entry name" value="DUF924"/>
</dbReference>
<dbReference type="SUPFAM" id="SSF48452">
    <property type="entry name" value="TPR-like"/>
    <property type="match status" value="1"/>
</dbReference>
<dbReference type="InterPro" id="IPR011990">
    <property type="entry name" value="TPR-like_helical_dom_sf"/>
</dbReference>
<dbReference type="Gene3D" id="1.25.40.10">
    <property type="entry name" value="Tetratricopeptide repeat domain"/>
    <property type="match status" value="1"/>
</dbReference>
<dbReference type="Pfam" id="PF06041">
    <property type="entry name" value="DUF924"/>
    <property type="match status" value="1"/>
</dbReference>
<evidence type="ECO:0000313" key="2">
    <source>
        <dbReference type="Proteomes" id="UP001620461"/>
    </source>
</evidence>
<reference evidence="1 2" key="1">
    <citation type="submission" date="2020-10" db="EMBL/GenBank/DDBJ databases">
        <title>Phylogeny of dyella-like bacteria.</title>
        <authorList>
            <person name="Fu J."/>
        </authorList>
    </citation>
    <scope>NUCLEOTIDE SEQUENCE [LARGE SCALE GENOMIC DNA]</scope>
    <source>
        <strain evidence="1 2">JP1</strain>
    </source>
</reference>
<proteinExistence type="predicted"/>
<keyword evidence="2" id="KW-1185">Reference proteome</keyword>
<evidence type="ECO:0000313" key="1">
    <source>
        <dbReference type="EMBL" id="MFK2900097.1"/>
    </source>
</evidence>
<sequence length="194" mass="22197">MANPPPDAMAVLEFWFDPAHQKQWYAINPQFDASIRERFATQLALAGAGKLGNWAATPSGWLALLIVLDQFSRNLYREDARAWEHDSHAQQLALWGIEEGFDRQLPPIQRVFAYMPLEHAEDIRLQQRCVALFEALCDEAPLEEHDRYAGFLDYARRHRAVIAHFGRFPHRNAVLARRSTAQEQAYLAQPGAGF</sequence>
<gene>
    <name evidence="1" type="ORF">ISP15_07100</name>
</gene>
<name>A0ABW8JJR5_9GAMM</name>
<organism evidence="1 2">
    <name type="scientific">Dyella jejuensis</name>
    <dbReference type="NCBI Taxonomy" id="1432009"/>
    <lineage>
        <taxon>Bacteria</taxon>
        <taxon>Pseudomonadati</taxon>
        <taxon>Pseudomonadota</taxon>
        <taxon>Gammaproteobacteria</taxon>
        <taxon>Lysobacterales</taxon>
        <taxon>Rhodanobacteraceae</taxon>
        <taxon>Dyella</taxon>
    </lineage>
</organism>
<dbReference type="Gene3D" id="1.20.58.320">
    <property type="entry name" value="TPR-like"/>
    <property type="match status" value="1"/>
</dbReference>
<comment type="caution">
    <text evidence="1">The sequence shown here is derived from an EMBL/GenBank/DDBJ whole genome shotgun (WGS) entry which is preliminary data.</text>
</comment>